<evidence type="ECO:0000256" key="1">
    <source>
        <dbReference type="SAM" id="SignalP"/>
    </source>
</evidence>
<dbReference type="EMBL" id="CP109495">
    <property type="protein sequence ID" value="WUX51142.1"/>
    <property type="molecule type" value="Genomic_DNA"/>
</dbReference>
<organism evidence="3 4">
    <name type="scientific">Streptomyces niveus</name>
    <name type="common">Streptomyces spheroides</name>
    <dbReference type="NCBI Taxonomy" id="193462"/>
    <lineage>
        <taxon>Bacteria</taxon>
        <taxon>Bacillati</taxon>
        <taxon>Actinomycetota</taxon>
        <taxon>Actinomycetes</taxon>
        <taxon>Kitasatosporales</taxon>
        <taxon>Streptomycetaceae</taxon>
        <taxon>Streptomyces</taxon>
    </lineage>
</organism>
<evidence type="ECO:0000313" key="4">
    <source>
        <dbReference type="Proteomes" id="UP001432209"/>
    </source>
</evidence>
<evidence type="ECO:0000259" key="2">
    <source>
        <dbReference type="Pfam" id="PF07995"/>
    </source>
</evidence>
<feature type="chain" id="PRO_5045152419" evidence="1">
    <location>
        <begin position="34"/>
        <end position="488"/>
    </location>
</feature>
<dbReference type="Proteomes" id="UP001432209">
    <property type="component" value="Chromosome"/>
</dbReference>
<feature type="signal peptide" evidence="1">
    <location>
        <begin position="1"/>
        <end position="33"/>
    </location>
</feature>
<evidence type="ECO:0000313" key="3">
    <source>
        <dbReference type="EMBL" id="WUX51142.1"/>
    </source>
</evidence>
<proteinExistence type="predicted"/>
<feature type="domain" description="Glucose/Sorbosone dehydrogenase" evidence="2">
    <location>
        <begin position="88"/>
        <end position="411"/>
    </location>
</feature>
<dbReference type="InterPro" id="IPR012938">
    <property type="entry name" value="Glc/Sorbosone_DH"/>
</dbReference>
<keyword evidence="4" id="KW-1185">Reference proteome</keyword>
<keyword evidence="1" id="KW-0732">Signal</keyword>
<dbReference type="PANTHER" id="PTHR19328">
    <property type="entry name" value="HEDGEHOG-INTERACTING PROTEIN"/>
    <property type="match status" value="1"/>
</dbReference>
<reference evidence="3" key="1">
    <citation type="submission" date="2022-10" db="EMBL/GenBank/DDBJ databases">
        <title>The complete genomes of actinobacterial strains from the NBC collection.</title>
        <authorList>
            <person name="Joergensen T.S."/>
            <person name="Alvarez Arevalo M."/>
            <person name="Sterndorff E.B."/>
            <person name="Faurdal D."/>
            <person name="Vuksanovic O."/>
            <person name="Mourched A.-S."/>
            <person name="Charusanti P."/>
            <person name="Shaw S."/>
            <person name="Blin K."/>
            <person name="Weber T."/>
        </authorList>
    </citation>
    <scope>NUCLEOTIDE SEQUENCE</scope>
    <source>
        <strain evidence="3">NBC_01432</strain>
    </source>
</reference>
<dbReference type="RefSeq" id="WP_329074808.1">
    <property type="nucleotide sequence ID" value="NZ_CP109495.1"/>
</dbReference>
<dbReference type="InterPro" id="IPR011042">
    <property type="entry name" value="6-blade_b-propeller_TolB-like"/>
</dbReference>
<gene>
    <name evidence="3" type="ORF">OG442_06070</name>
</gene>
<name>A0ABZ1ZXF9_STRNV</name>
<dbReference type="PANTHER" id="PTHR19328:SF75">
    <property type="entry name" value="ALDOSE SUGAR DEHYDROGENASE YLII"/>
    <property type="match status" value="1"/>
</dbReference>
<dbReference type="SUPFAM" id="SSF50952">
    <property type="entry name" value="Soluble quinoprotein glucose dehydrogenase"/>
    <property type="match status" value="1"/>
</dbReference>
<dbReference type="Gene3D" id="2.120.10.30">
    <property type="entry name" value="TolB, C-terminal domain"/>
    <property type="match status" value="1"/>
</dbReference>
<accession>A0ABZ1ZXF9</accession>
<dbReference type="Pfam" id="PF07995">
    <property type="entry name" value="GSDH"/>
    <property type="match status" value="1"/>
</dbReference>
<protein>
    <submittedName>
        <fullName evidence="3">PQQ-dependent sugar dehydrogenase</fullName>
    </submittedName>
</protein>
<dbReference type="InterPro" id="IPR011041">
    <property type="entry name" value="Quinoprot_gluc/sorb_DH_b-prop"/>
</dbReference>
<sequence length="488" mass="52777">MPKPGKTGRTARRRLAVAAGVLLMTLVVPPASAREDGPIADPLPDPTLSEIGLVLDEFSTLPRSAPLPPPTDDRLKRWARINFVGEVPDGTGRLYVPDLNGKMYLLNSAGTPTEYLDVGAAVGPDFWSHQGLGSGFGFVAFHPEFAENGKFYTVHTEARDALKKRPDLPSGGVTVVHSVVTEWTASDPGATTFAGSRREVMRLGFQGTLHTIQEINFNPNSRPGDQDYGLLYIAAGDGGAGWRSSVPQDLYVPQGKILRIDPAGHNGPGGKYGIPPSNPFVHRQYVLGEIYAYGFRDPHRFSWDAGGTGQLFVGSIGEHRIESVYDVRAGDNLGWSDREGPFEYRKEGNPTCGVYPLPEDDASYGYTYPVAAFDHVPPPSTPCADSGNALIGGFVYRGTKIPELRGKYVYGEGVGGRIFYSEVAEMRRGGPLAEVHQFKVLDTTGATTSMAELAGDDRVDLRFGMDLDGELFVLAKADGTIWKVTDAR</sequence>